<sequence length="167" mass="18954">MIGIEKYLFNDDGLIPNSHYPLLLYRACFKARGSEGAVWLEKHFRQNDWYNSWQAGIYPFHHYHSTSHEVLGCFSGNALLQLGGEKGRQMNVQAGDIMIIPAGVGHKCIRHSPDFIVVGAYPDGKDWDLLRGEDGERPQADQNMAQVPLPKTDPYFGMENGLLTYWK</sequence>
<accession>A0A1T5AMI7</accession>
<dbReference type="InterPro" id="IPR014500">
    <property type="entry name" value="UCP019307_cupin"/>
</dbReference>
<evidence type="ECO:0000259" key="1">
    <source>
        <dbReference type="Pfam" id="PF07883"/>
    </source>
</evidence>
<dbReference type="AlphaFoldDB" id="A0A1T5AMI7"/>
<dbReference type="OrthoDB" id="9791759at2"/>
<dbReference type="CDD" id="cd02219">
    <property type="entry name" value="cupin_YjlB-like"/>
    <property type="match status" value="1"/>
</dbReference>
<evidence type="ECO:0000313" key="2">
    <source>
        <dbReference type="EMBL" id="SKB35813.1"/>
    </source>
</evidence>
<dbReference type="InterPro" id="IPR011051">
    <property type="entry name" value="RmlC_Cupin_sf"/>
</dbReference>
<dbReference type="SUPFAM" id="SSF51182">
    <property type="entry name" value="RmlC-like cupins"/>
    <property type="match status" value="1"/>
</dbReference>
<protein>
    <submittedName>
        <fullName evidence="2">Uncharacterized protein YjlB</fullName>
    </submittedName>
</protein>
<dbReference type="InterPro" id="IPR047121">
    <property type="entry name" value="YjiB-like"/>
</dbReference>
<dbReference type="PANTHER" id="PTHR36448">
    <property type="entry name" value="BLR7373 PROTEIN"/>
    <property type="match status" value="1"/>
</dbReference>
<dbReference type="PANTHER" id="PTHR36448:SF2">
    <property type="entry name" value="CUPIN TYPE-1 DOMAIN-CONTAINING PROTEIN"/>
    <property type="match status" value="1"/>
</dbReference>
<keyword evidence="3" id="KW-1185">Reference proteome</keyword>
<dbReference type="Proteomes" id="UP000190541">
    <property type="component" value="Unassembled WGS sequence"/>
</dbReference>
<dbReference type="STRING" id="623280.SAMN05660226_00879"/>
<dbReference type="Gene3D" id="2.60.120.10">
    <property type="entry name" value="Jelly Rolls"/>
    <property type="match status" value="1"/>
</dbReference>
<gene>
    <name evidence="2" type="ORF">SAMN05660226_00879</name>
</gene>
<feature type="domain" description="Cupin type-2" evidence="1">
    <location>
        <begin position="61"/>
        <end position="112"/>
    </location>
</feature>
<dbReference type="InterPro" id="IPR013096">
    <property type="entry name" value="Cupin_2"/>
</dbReference>
<proteinExistence type="predicted"/>
<dbReference type="RefSeq" id="WP_079715603.1">
    <property type="nucleotide sequence ID" value="NZ_FUYS01000002.1"/>
</dbReference>
<evidence type="ECO:0000313" key="3">
    <source>
        <dbReference type="Proteomes" id="UP000190541"/>
    </source>
</evidence>
<dbReference type="EMBL" id="FUYS01000002">
    <property type="protein sequence ID" value="SKB35813.1"/>
    <property type="molecule type" value="Genomic_DNA"/>
</dbReference>
<organism evidence="2 3">
    <name type="scientific">Parapedobacter luteus</name>
    <dbReference type="NCBI Taxonomy" id="623280"/>
    <lineage>
        <taxon>Bacteria</taxon>
        <taxon>Pseudomonadati</taxon>
        <taxon>Bacteroidota</taxon>
        <taxon>Sphingobacteriia</taxon>
        <taxon>Sphingobacteriales</taxon>
        <taxon>Sphingobacteriaceae</taxon>
        <taxon>Parapedobacter</taxon>
    </lineage>
</organism>
<dbReference type="InterPro" id="IPR014710">
    <property type="entry name" value="RmlC-like_jellyroll"/>
</dbReference>
<dbReference type="PIRSF" id="PIRSF019307">
    <property type="entry name" value="UCP019307"/>
    <property type="match status" value="1"/>
</dbReference>
<dbReference type="Pfam" id="PF07883">
    <property type="entry name" value="Cupin_2"/>
    <property type="match status" value="1"/>
</dbReference>
<reference evidence="2 3" key="1">
    <citation type="submission" date="2017-02" db="EMBL/GenBank/DDBJ databases">
        <authorList>
            <person name="Peterson S.W."/>
        </authorList>
    </citation>
    <scope>NUCLEOTIDE SEQUENCE [LARGE SCALE GENOMIC DNA]</scope>
    <source>
        <strain evidence="2 3">DSM 22899</strain>
    </source>
</reference>
<name>A0A1T5AMI7_9SPHI</name>